<dbReference type="Proteomes" id="UP000310200">
    <property type="component" value="Unassembled WGS sequence"/>
</dbReference>
<evidence type="ECO:0000313" key="2">
    <source>
        <dbReference type="Proteomes" id="UP000310200"/>
    </source>
</evidence>
<reference evidence="1 2" key="1">
    <citation type="journal article" date="2019" name="Philos. Trans. R. Soc. Lond., B, Biol. Sci.">
        <title>Ant behaviour and brain gene expression of defending hosts depend on the ecological success of the intruding social parasite.</title>
        <authorList>
            <person name="Kaur R."/>
            <person name="Stoldt M."/>
            <person name="Jongepier E."/>
            <person name="Feldmeyer B."/>
            <person name="Menzel F."/>
            <person name="Bornberg-Bauer E."/>
            <person name="Foitzik S."/>
        </authorList>
    </citation>
    <scope>NUCLEOTIDE SEQUENCE [LARGE SCALE GENOMIC DNA]</scope>
    <source>
        <tissue evidence="1">Whole body</tissue>
    </source>
</reference>
<dbReference type="AlphaFoldDB" id="A0A4S2JSN5"/>
<comment type="caution">
    <text evidence="1">The sequence shown here is derived from an EMBL/GenBank/DDBJ whole genome shotgun (WGS) entry which is preliminary data.</text>
</comment>
<evidence type="ECO:0000313" key="1">
    <source>
        <dbReference type="EMBL" id="TGZ37418.1"/>
    </source>
</evidence>
<protein>
    <submittedName>
        <fullName evidence="1">Uncharacterized protein</fullName>
    </submittedName>
</protein>
<organism evidence="1 2">
    <name type="scientific">Temnothorax longispinosus</name>
    <dbReference type="NCBI Taxonomy" id="300112"/>
    <lineage>
        <taxon>Eukaryota</taxon>
        <taxon>Metazoa</taxon>
        <taxon>Ecdysozoa</taxon>
        <taxon>Arthropoda</taxon>
        <taxon>Hexapoda</taxon>
        <taxon>Insecta</taxon>
        <taxon>Pterygota</taxon>
        <taxon>Neoptera</taxon>
        <taxon>Endopterygota</taxon>
        <taxon>Hymenoptera</taxon>
        <taxon>Apocrita</taxon>
        <taxon>Aculeata</taxon>
        <taxon>Formicoidea</taxon>
        <taxon>Formicidae</taxon>
        <taxon>Myrmicinae</taxon>
        <taxon>Temnothorax</taxon>
    </lineage>
</organism>
<proteinExistence type="predicted"/>
<sequence>MKTYLSVERNLCSSSVNYARAALILVEGARRGETMFKGQRCNSKKGVEAHRGVAGKVGVSERWSRGVVVPHTGSRRLSKSWYDLARKTGESVCLYQPGKQVEPSSRPATPISFTPSPLSSLTILLTKSYANGENTRLAFLSRTREDITHRYWFPANPY</sequence>
<keyword evidence="2" id="KW-1185">Reference proteome</keyword>
<accession>A0A4S2JSN5</accession>
<gene>
    <name evidence="1" type="ORF">DBV15_12000</name>
</gene>
<name>A0A4S2JSN5_9HYME</name>
<dbReference type="EMBL" id="QBLH01003554">
    <property type="protein sequence ID" value="TGZ37418.1"/>
    <property type="molecule type" value="Genomic_DNA"/>
</dbReference>